<evidence type="ECO:0000256" key="1">
    <source>
        <dbReference type="SAM" id="Phobius"/>
    </source>
</evidence>
<dbReference type="Proteomes" id="UP000237968">
    <property type="component" value="Unassembled WGS sequence"/>
</dbReference>
<comment type="caution">
    <text evidence="2">The sequence shown here is derived from an EMBL/GenBank/DDBJ whole genome shotgun (WGS) entry which is preliminary data.</text>
</comment>
<keyword evidence="1" id="KW-1133">Transmembrane helix</keyword>
<protein>
    <submittedName>
        <fullName evidence="2">Uncharacterized protein</fullName>
    </submittedName>
</protein>
<dbReference type="RefSeq" id="WP_181198048.1">
    <property type="nucleotide sequence ID" value="NZ_PVNK01000198.1"/>
</dbReference>
<keyword evidence="3" id="KW-1185">Reference proteome</keyword>
<dbReference type="AlphaFoldDB" id="A0A2S9XJN3"/>
<sequence>MSATTGAIVLFAVMWAVILYSGYRLYTWLYRLDRVNREGQAPYDHGL</sequence>
<reference evidence="2 3" key="1">
    <citation type="submission" date="2018-03" db="EMBL/GenBank/DDBJ databases">
        <title>Draft Genome Sequences of the Obligatory Marine Myxobacteria Enhygromyxa salina SWB005.</title>
        <authorList>
            <person name="Poehlein A."/>
            <person name="Moghaddam J.A."/>
            <person name="Harms H."/>
            <person name="Alanjari M."/>
            <person name="Koenig G.M."/>
            <person name="Daniel R."/>
            <person name="Schaeberle T.F."/>
        </authorList>
    </citation>
    <scope>NUCLEOTIDE SEQUENCE [LARGE SCALE GENOMIC DNA]</scope>
    <source>
        <strain evidence="2 3">SWB005</strain>
    </source>
</reference>
<dbReference type="EMBL" id="PVNK01000198">
    <property type="protein sequence ID" value="PRP93063.1"/>
    <property type="molecule type" value="Genomic_DNA"/>
</dbReference>
<proteinExistence type="predicted"/>
<organism evidence="2 3">
    <name type="scientific">Enhygromyxa salina</name>
    <dbReference type="NCBI Taxonomy" id="215803"/>
    <lineage>
        <taxon>Bacteria</taxon>
        <taxon>Pseudomonadati</taxon>
        <taxon>Myxococcota</taxon>
        <taxon>Polyangia</taxon>
        <taxon>Nannocystales</taxon>
        <taxon>Nannocystaceae</taxon>
        <taxon>Enhygromyxa</taxon>
    </lineage>
</organism>
<keyword evidence="1" id="KW-0472">Membrane</keyword>
<accession>A0A2S9XJN3</accession>
<name>A0A2S9XJN3_9BACT</name>
<evidence type="ECO:0000313" key="3">
    <source>
        <dbReference type="Proteomes" id="UP000237968"/>
    </source>
</evidence>
<feature type="transmembrane region" description="Helical" evidence="1">
    <location>
        <begin position="6"/>
        <end position="26"/>
    </location>
</feature>
<gene>
    <name evidence="2" type="ORF">ENSA5_45550</name>
</gene>
<evidence type="ECO:0000313" key="2">
    <source>
        <dbReference type="EMBL" id="PRP93063.1"/>
    </source>
</evidence>
<keyword evidence="1" id="KW-0812">Transmembrane</keyword>